<evidence type="ECO:0000256" key="1">
    <source>
        <dbReference type="PROSITE-ProRule" id="PRU00047"/>
    </source>
</evidence>
<dbReference type="WBParaSite" id="ACRNAN_scaffold14686.g29580.t1">
    <property type="protein sequence ID" value="ACRNAN_scaffold14686.g29580.t1"/>
    <property type="gene ID" value="ACRNAN_scaffold14686.g29580"/>
</dbReference>
<dbReference type="PROSITE" id="PS50158">
    <property type="entry name" value="ZF_CCHC"/>
    <property type="match status" value="1"/>
</dbReference>
<keyword evidence="1" id="KW-0862">Zinc</keyword>
<feature type="compositionally biased region" description="Polar residues" evidence="2">
    <location>
        <begin position="267"/>
        <end position="281"/>
    </location>
</feature>
<keyword evidence="1" id="KW-0479">Metal-binding</keyword>
<dbReference type="InterPro" id="IPR036875">
    <property type="entry name" value="Znf_CCHC_sf"/>
</dbReference>
<dbReference type="SUPFAM" id="SSF57756">
    <property type="entry name" value="Retrovirus zinc finger-like domains"/>
    <property type="match status" value="1"/>
</dbReference>
<keyword evidence="1" id="KW-0863">Zinc-finger</keyword>
<keyword evidence="4" id="KW-1185">Reference proteome</keyword>
<dbReference type="Pfam" id="PF00098">
    <property type="entry name" value="zf-CCHC"/>
    <property type="match status" value="1"/>
</dbReference>
<evidence type="ECO:0000313" key="4">
    <source>
        <dbReference type="Proteomes" id="UP000887540"/>
    </source>
</evidence>
<dbReference type="GO" id="GO:0019899">
    <property type="term" value="F:enzyme binding"/>
    <property type="evidence" value="ECO:0007669"/>
    <property type="project" value="UniProtKB-ARBA"/>
</dbReference>
<evidence type="ECO:0000259" key="3">
    <source>
        <dbReference type="PROSITE" id="PS50158"/>
    </source>
</evidence>
<dbReference type="InterPro" id="IPR001878">
    <property type="entry name" value="Znf_CCHC"/>
</dbReference>
<dbReference type="AlphaFoldDB" id="A0A914CU75"/>
<feature type="compositionally biased region" description="Basic and acidic residues" evidence="2">
    <location>
        <begin position="248"/>
        <end position="262"/>
    </location>
</feature>
<dbReference type="GO" id="GO:0008270">
    <property type="term" value="F:zinc ion binding"/>
    <property type="evidence" value="ECO:0007669"/>
    <property type="project" value="UniProtKB-KW"/>
</dbReference>
<protein>
    <submittedName>
        <fullName evidence="5">CCHC-type domain-containing protein</fullName>
    </submittedName>
</protein>
<dbReference type="GO" id="GO:0003676">
    <property type="term" value="F:nucleic acid binding"/>
    <property type="evidence" value="ECO:0007669"/>
    <property type="project" value="InterPro"/>
</dbReference>
<sequence>MGTKRYHRNELLTIRDSLASGVLEQVFYKCLVLPSKHPILRTVLKDSSSRGMNLGRTRFGSGSIPHEDEKQSELKRQVMEVLHGGVDSSPNVHHETGTTSKKLFPFGGYSLLSGWPATALESSGRFSLEERIRLVDFYRSEKDIASCTYLMKREFGRFRPTDFYTDEKCRAELISIIQEPLTMFKEVQLQPKPQPSPTSNLLMSALLNHLRNQNEPILEQMQNTKEPASDKPQETTSATAEVGYSAQPKDEKKKPNLREVHFIAHSNPENENSKNGETQNAGLPKWNVRRSRGITRSVKCYKCGKRGHFARDCPECRKDFGIQLIVE</sequence>
<feature type="domain" description="CCHC-type" evidence="3">
    <location>
        <begin position="299"/>
        <end position="315"/>
    </location>
</feature>
<reference evidence="5" key="1">
    <citation type="submission" date="2022-11" db="UniProtKB">
        <authorList>
            <consortium name="WormBaseParasite"/>
        </authorList>
    </citation>
    <scope>IDENTIFICATION</scope>
</reference>
<dbReference type="Proteomes" id="UP000887540">
    <property type="component" value="Unplaced"/>
</dbReference>
<organism evidence="4 5">
    <name type="scientific">Acrobeloides nanus</name>
    <dbReference type="NCBI Taxonomy" id="290746"/>
    <lineage>
        <taxon>Eukaryota</taxon>
        <taxon>Metazoa</taxon>
        <taxon>Ecdysozoa</taxon>
        <taxon>Nematoda</taxon>
        <taxon>Chromadorea</taxon>
        <taxon>Rhabditida</taxon>
        <taxon>Tylenchina</taxon>
        <taxon>Cephalobomorpha</taxon>
        <taxon>Cephaloboidea</taxon>
        <taxon>Cephalobidae</taxon>
        <taxon>Acrobeloides</taxon>
    </lineage>
</organism>
<dbReference type="Gene3D" id="4.10.60.10">
    <property type="entry name" value="Zinc finger, CCHC-type"/>
    <property type="match status" value="1"/>
</dbReference>
<feature type="region of interest" description="Disordered" evidence="2">
    <location>
        <begin position="224"/>
        <end position="287"/>
    </location>
</feature>
<proteinExistence type="predicted"/>
<accession>A0A914CU75</accession>
<evidence type="ECO:0000256" key="2">
    <source>
        <dbReference type="SAM" id="MobiDB-lite"/>
    </source>
</evidence>
<evidence type="ECO:0000313" key="5">
    <source>
        <dbReference type="WBParaSite" id="ACRNAN_scaffold14686.g29580.t1"/>
    </source>
</evidence>
<dbReference type="SMART" id="SM00343">
    <property type="entry name" value="ZnF_C2HC"/>
    <property type="match status" value="1"/>
</dbReference>
<name>A0A914CU75_9BILA</name>